<name>A0A4R5LY41_9BURK</name>
<evidence type="ECO:0000313" key="1">
    <source>
        <dbReference type="EMBL" id="TDG17160.1"/>
    </source>
</evidence>
<reference evidence="1 2" key="1">
    <citation type="submission" date="2019-03" db="EMBL/GenBank/DDBJ databases">
        <title>Paraburkholderia sp. 4M-K11, isolated from subtropical forest soil.</title>
        <authorList>
            <person name="Gao Z.-H."/>
            <person name="Qiu L.-H."/>
        </authorList>
    </citation>
    <scope>NUCLEOTIDE SEQUENCE [LARGE SCALE GENOMIC DNA]</scope>
    <source>
        <strain evidence="1 2">4M-K11</strain>
    </source>
</reference>
<organism evidence="1 2">
    <name type="scientific">Paraburkholderia silviterrae</name>
    <dbReference type="NCBI Taxonomy" id="2528715"/>
    <lineage>
        <taxon>Bacteria</taxon>
        <taxon>Pseudomonadati</taxon>
        <taxon>Pseudomonadota</taxon>
        <taxon>Betaproteobacteria</taxon>
        <taxon>Burkholderiales</taxon>
        <taxon>Burkholderiaceae</taxon>
        <taxon>Paraburkholderia</taxon>
    </lineage>
</organism>
<dbReference type="AlphaFoldDB" id="A0A4R5LY41"/>
<dbReference type="EMBL" id="SMRP01000050">
    <property type="protein sequence ID" value="TDG17160.1"/>
    <property type="molecule type" value="Genomic_DNA"/>
</dbReference>
<dbReference type="RefSeq" id="WP_133200105.1">
    <property type="nucleotide sequence ID" value="NZ_JBHUCW010000058.1"/>
</dbReference>
<comment type="caution">
    <text evidence="1">The sequence shown here is derived from an EMBL/GenBank/DDBJ whole genome shotgun (WGS) entry which is preliminary data.</text>
</comment>
<proteinExistence type="predicted"/>
<protein>
    <submittedName>
        <fullName evidence="1">Uncharacterized protein</fullName>
    </submittedName>
</protein>
<evidence type="ECO:0000313" key="2">
    <source>
        <dbReference type="Proteomes" id="UP000295722"/>
    </source>
</evidence>
<dbReference type="Proteomes" id="UP000295722">
    <property type="component" value="Unassembled WGS sequence"/>
</dbReference>
<dbReference type="OrthoDB" id="5514107at2"/>
<gene>
    <name evidence="1" type="ORF">EYW47_38840</name>
</gene>
<keyword evidence="2" id="KW-1185">Reference proteome</keyword>
<accession>A0A4R5LY41</accession>
<sequence length="68" mass="7387">MSKLHFGPGTEADFFASGKRVARGADRGEALVETRALTFEDPADAVQLLTEARIGVFRAIEAHSVRSR</sequence>